<sequence>MSAPTGPIPVPSVVDAIAAGRPVAAVWVNELGGVTFQVGTGERREFVKTAPAGRPHLLAAEAERMRWAVDFTPVPRLIAAGDGWLHTAGMPGRSAVDPRWLAAPRTAVRAIGSGLRRLHDTLPVAGCPFDWSVPTRLRREVPAQARATVGEAPPVDRMVVCHGDACAPNTLIGDDGAFSGHVDLGDLGVADRWADIAVALLSLSWNFGPADWEDELLAAYGVQRDAVRIDYYQRLWQAGDA</sequence>
<organism evidence="10 11">
    <name type="scientific">[Mycobacterium] manitobense</name>
    <dbReference type="NCBI Taxonomy" id="190147"/>
    <lineage>
        <taxon>Bacteria</taxon>
        <taxon>Bacillati</taxon>
        <taxon>Actinomycetota</taxon>
        <taxon>Actinomycetes</taxon>
        <taxon>Mycobacteriales</taxon>
        <taxon>Mycobacteriaceae</taxon>
        <taxon>Mycolicibacterium</taxon>
    </lineage>
</organism>
<evidence type="ECO:0000256" key="5">
    <source>
        <dbReference type="ARBA" id="ARBA00022840"/>
    </source>
</evidence>
<keyword evidence="3" id="KW-0547">Nucleotide-binding</keyword>
<dbReference type="GO" id="GO:0046677">
    <property type="term" value="P:response to antibiotic"/>
    <property type="evidence" value="ECO:0007669"/>
    <property type="project" value="UniProtKB-KW"/>
</dbReference>
<protein>
    <submittedName>
        <fullName evidence="10">Aminoglycoside 3'-phosphotransferase</fullName>
    </submittedName>
</protein>
<dbReference type="InterPro" id="IPR024165">
    <property type="entry name" value="Kan/Strep_kinase"/>
</dbReference>
<dbReference type="RefSeq" id="WP_264013168.1">
    <property type="nucleotide sequence ID" value="NZ_JACKSJ010000105.1"/>
</dbReference>
<dbReference type="AlphaFoldDB" id="A0A9X2YNH0"/>
<dbReference type="EMBL" id="JACKSJ010000105">
    <property type="protein sequence ID" value="MCV7170979.1"/>
    <property type="molecule type" value="Genomic_DNA"/>
</dbReference>
<dbReference type="PIRSF" id="PIRSF000706">
    <property type="entry name" value="Kanamycin_kin"/>
    <property type="match status" value="1"/>
</dbReference>
<comment type="caution">
    <text evidence="10">The sequence shown here is derived from an EMBL/GenBank/DDBJ whole genome shotgun (WGS) entry which is preliminary data.</text>
</comment>
<keyword evidence="8" id="KW-0460">Magnesium</keyword>
<name>A0A9X2YNH0_9MYCO</name>
<feature type="binding site" evidence="8">
    <location>
        <position position="183"/>
    </location>
    <ligand>
        <name>Mg(2+)</name>
        <dbReference type="ChEBI" id="CHEBI:18420"/>
    </ligand>
</feature>
<dbReference type="Gene3D" id="3.90.1200.10">
    <property type="match status" value="1"/>
</dbReference>
<evidence type="ECO:0000256" key="7">
    <source>
        <dbReference type="PIRSR" id="PIRSR000706-1"/>
    </source>
</evidence>
<gene>
    <name evidence="10" type="ORF">H7I41_13760</name>
</gene>
<evidence type="ECO:0000313" key="11">
    <source>
        <dbReference type="Proteomes" id="UP001140293"/>
    </source>
</evidence>
<evidence type="ECO:0000313" key="10">
    <source>
        <dbReference type="EMBL" id="MCV7170979.1"/>
    </source>
</evidence>
<evidence type="ECO:0000256" key="2">
    <source>
        <dbReference type="ARBA" id="ARBA00022679"/>
    </source>
</evidence>
<evidence type="ECO:0000256" key="1">
    <source>
        <dbReference type="ARBA" id="ARBA00006219"/>
    </source>
</evidence>
<dbReference type="Gene3D" id="3.30.200.20">
    <property type="entry name" value="Phosphorylase Kinase, domain 1"/>
    <property type="match status" value="1"/>
</dbReference>
<keyword evidence="6" id="KW-0046">Antibiotic resistance</keyword>
<dbReference type="GO" id="GO:0005524">
    <property type="term" value="F:ATP binding"/>
    <property type="evidence" value="ECO:0007669"/>
    <property type="project" value="UniProtKB-KW"/>
</dbReference>
<accession>A0A9X2YNH0</accession>
<dbReference type="GO" id="GO:0016301">
    <property type="term" value="F:kinase activity"/>
    <property type="evidence" value="ECO:0007669"/>
    <property type="project" value="UniProtKB-KW"/>
</dbReference>
<evidence type="ECO:0000256" key="6">
    <source>
        <dbReference type="ARBA" id="ARBA00023251"/>
    </source>
</evidence>
<comment type="similarity">
    <text evidence="1">Belongs to the aminoglycoside phosphotransferase family.</text>
</comment>
<dbReference type="InterPro" id="IPR011009">
    <property type="entry name" value="Kinase-like_dom_sf"/>
</dbReference>
<keyword evidence="8" id="KW-0479">Metal-binding</keyword>
<keyword evidence="4" id="KW-0418">Kinase</keyword>
<dbReference type="Pfam" id="PF01636">
    <property type="entry name" value="APH"/>
    <property type="match status" value="1"/>
</dbReference>
<dbReference type="InterPro" id="IPR002575">
    <property type="entry name" value="Aminoglycoside_PTrfase"/>
</dbReference>
<feature type="active site" description="Proton acceptor" evidence="7">
    <location>
        <position position="164"/>
    </location>
</feature>
<keyword evidence="5" id="KW-0067">ATP-binding</keyword>
<feature type="domain" description="Aminoglycoside phosphotransferase" evidence="9">
    <location>
        <begin position="35"/>
        <end position="223"/>
    </location>
</feature>
<evidence type="ECO:0000256" key="8">
    <source>
        <dbReference type="PIRSR" id="PIRSR000706-2"/>
    </source>
</evidence>
<keyword evidence="11" id="KW-1185">Reference proteome</keyword>
<dbReference type="CDD" id="cd05150">
    <property type="entry name" value="APH"/>
    <property type="match status" value="1"/>
</dbReference>
<evidence type="ECO:0000256" key="3">
    <source>
        <dbReference type="ARBA" id="ARBA00022741"/>
    </source>
</evidence>
<dbReference type="GO" id="GO:0046872">
    <property type="term" value="F:metal ion binding"/>
    <property type="evidence" value="ECO:0007669"/>
    <property type="project" value="UniProtKB-KW"/>
</dbReference>
<evidence type="ECO:0000259" key="9">
    <source>
        <dbReference type="Pfam" id="PF01636"/>
    </source>
</evidence>
<dbReference type="Proteomes" id="UP001140293">
    <property type="component" value="Unassembled WGS sequence"/>
</dbReference>
<dbReference type="SUPFAM" id="SSF56112">
    <property type="entry name" value="Protein kinase-like (PK-like)"/>
    <property type="match status" value="1"/>
</dbReference>
<evidence type="ECO:0000256" key="4">
    <source>
        <dbReference type="ARBA" id="ARBA00022777"/>
    </source>
</evidence>
<feature type="binding site" evidence="8">
    <location>
        <position position="169"/>
    </location>
    <ligand>
        <name>Mg(2+)</name>
        <dbReference type="ChEBI" id="CHEBI:18420"/>
    </ligand>
</feature>
<proteinExistence type="inferred from homology"/>
<reference evidence="10" key="2">
    <citation type="journal article" date="2022" name="BMC Genomics">
        <title>Comparative genome analysis of mycobacteria focusing on tRNA and non-coding RNA.</title>
        <authorList>
            <person name="Behra P.R.K."/>
            <person name="Pettersson B.M.F."/>
            <person name="Ramesh M."/>
            <person name="Das S."/>
            <person name="Dasgupta S."/>
            <person name="Kirsebom L.A."/>
        </authorList>
    </citation>
    <scope>NUCLEOTIDE SEQUENCE</scope>
    <source>
        <strain evidence="10">DSM 44615</strain>
    </source>
</reference>
<keyword evidence="2" id="KW-0808">Transferase</keyword>
<reference evidence="10" key="1">
    <citation type="submission" date="2020-07" db="EMBL/GenBank/DDBJ databases">
        <authorList>
            <person name="Pettersson B.M.F."/>
            <person name="Behra P.R.K."/>
            <person name="Ramesh M."/>
            <person name="Das S."/>
            <person name="Dasgupta S."/>
            <person name="Kirsebom L.A."/>
        </authorList>
    </citation>
    <scope>NUCLEOTIDE SEQUENCE</scope>
    <source>
        <strain evidence="10">DSM 44615</strain>
    </source>
</reference>
<dbReference type="GO" id="GO:0016773">
    <property type="term" value="F:phosphotransferase activity, alcohol group as acceptor"/>
    <property type="evidence" value="ECO:0007669"/>
    <property type="project" value="InterPro"/>
</dbReference>